<feature type="non-terminal residue" evidence="2">
    <location>
        <position position="163"/>
    </location>
</feature>
<evidence type="ECO:0000313" key="2">
    <source>
        <dbReference type="EMBL" id="OTF73584.1"/>
    </source>
</evidence>
<dbReference type="InterPro" id="IPR049588">
    <property type="entry name" value="DHX8_GH2-like"/>
</dbReference>
<gene>
    <name evidence="2" type="ORF">BLA29_009675</name>
</gene>
<comment type="caution">
    <text evidence="2">The sequence shown here is derived from an EMBL/GenBank/DDBJ whole genome shotgun (WGS) entry which is preliminary data.</text>
</comment>
<evidence type="ECO:0000313" key="3">
    <source>
        <dbReference type="Proteomes" id="UP000194236"/>
    </source>
</evidence>
<reference evidence="2 3" key="1">
    <citation type="submission" date="2017-03" db="EMBL/GenBank/DDBJ databases">
        <title>Genome Survey of Euroglyphus maynei.</title>
        <authorList>
            <person name="Arlian L.G."/>
            <person name="Morgan M.S."/>
            <person name="Rider S.D."/>
        </authorList>
    </citation>
    <scope>NUCLEOTIDE SEQUENCE [LARGE SCALE GENOMIC DNA]</scope>
    <source>
        <strain evidence="2">Arlian Lab</strain>
        <tissue evidence="2">Whole body</tissue>
    </source>
</reference>
<dbReference type="CDD" id="cd21691">
    <property type="entry name" value="GH2-like_DHX8"/>
    <property type="match status" value="1"/>
</dbReference>
<proteinExistence type="predicted"/>
<organism evidence="2 3">
    <name type="scientific">Euroglyphus maynei</name>
    <name type="common">Mayne's house dust mite</name>
    <dbReference type="NCBI Taxonomy" id="6958"/>
    <lineage>
        <taxon>Eukaryota</taxon>
        <taxon>Metazoa</taxon>
        <taxon>Ecdysozoa</taxon>
        <taxon>Arthropoda</taxon>
        <taxon>Chelicerata</taxon>
        <taxon>Arachnida</taxon>
        <taxon>Acari</taxon>
        <taxon>Acariformes</taxon>
        <taxon>Sarcoptiformes</taxon>
        <taxon>Astigmata</taxon>
        <taxon>Psoroptidia</taxon>
        <taxon>Analgoidea</taxon>
        <taxon>Pyroglyphidae</taxon>
        <taxon>Pyroglyphinae</taxon>
        <taxon>Euroglyphus</taxon>
    </lineage>
</organism>
<evidence type="ECO:0000256" key="1">
    <source>
        <dbReference type="SAM" id="MobiDB-lite"/>
    </source>
</evidence>
<dbReference type="AlphaFoldDB" id="A0A1Y3B0J4"/>
<feature type="compositionally biased region" description="Basic and acidic residues" evidence="1">
    <location>
        <begin position="100"/>
        <end position="111"/>
    </location>
</feature>
<keyword evidence="3" id="KW-1185">Reference proteome</keyword>
<accession>A0A1Y3B0J4</accession>
<name>A0A1Y3B0J4_EURMA</name>
<dbReference type="OrthoDB" id="10253254at2759"/>
<dbReference type="EMBL" id="MUJZ01050971">
    <property type="protein sequence ID" value="OTF73584.1"/>
    <property type="molecule type" value="Genomic_DNA"/>
</dbReference>
<feature type="compositionally biased region" description="Basic and acidic residues" evidence="1">
    <location>
        <begin position="124"/>
        <end position="155"/>
    </location>
</feature>
<protein>
    <submittedName>
        <fullName evidence="2">Uncharacterized protein</fullName>
    </submittedName>
</protein>
<sequence length="163" mass="18886">MDELDKLQYLSLVSKVCTELENHLGFNDKDMAEFIIDLADENSTFDSFKSALTANQAQFTDSFIANLLRIIQHMRPKKKSKNFVHNDNGDLLNDSDDANDDRKKDDKEMKRALYPCLALPDQEFSQKSDDEVEKENHQEIDDTMKLFEQLSEKNKQNTSDNDD</sequence>
<feature type="region of interest" description="Disordered" evidence="1">
    <location>
        <begin position="77"/>
        <end position="163"/>
    </location>
</feature>
<dbReference type="Proteomes" id="UP000194236">
    <property type="component" value="Unassembled WGS sequence"/>
</dbReference>